<dbReference type="EMBL" id="JBHSEP010000008">
    <property type="protein sequence ID" value="MFC4599175.1"/>
    <property type="molecule type" value="Genomic_DNA"/>
</dbReference>
<proteinExistence type="predicted"/>
<name>A0ABV9FB35_9BACL</name>
<comment type="caution">
    <text evidence="1">The sequence shown here is derived from an EMBL/GenBank/DDBJ whole genome shotgun (WGS) entry which is preliminary data.</text>
</comment>
<dbReference type="Proteomes" id="UP001596028">
    <property type="component" value="Unassembled WGS sequence"/>
</dbReference>
<gene>
    <name evidence="1" type="ORF">ACFO3S_13065</name>
</gene>
<keyword evidence="2" id="KW-1185">Reference proteome</keyword>
<sequence>MSISTASVMCLSLCPQRITAQGLLPYFLMLAISQQMDEIVKMLQP</sequence>
<evidence type="ECO:0000313" key="2">
    <source>
        <dbReference type="Proteomes" id="UP001596028"/>
    </source>
</evidence>
<evidence type="ECO:0000313" key="1">
    <source>
        <dbReference type="EMBL" id="MFC4599175.1"/>
    </source>
</evidence>
<protein>
    <submittedName>
        <fullName evidence="1">Uncharacterized protein</fullName>
    </submittedName>
</protein>
<reference evidence="2" key="1">
    <citation type="journal article" date="2019" name="Int. J. Syst. Evol. Microbiol.">
        <title>The Global Catalogue of Microorganisms (GCM) 10K type strain sequencing project: providing services to taxonomists for standard genome sequencing and annotation.</title>
        <authorList>
            <consortium name="The Broad Institute Genomics Platform"/>
            <consortium name="The Broad Institute Genome Sequencing Center for Infectious Disease"/>
            <person name="Wu L."/>
            <person name="Ma J."/>
        </authorList>
    </citation>
    <scope>NUCLEOTIDE SEQUENCE [LARGE SCALE GENOMIC DNA]</scope>
    <source>
        <strain evidence="2">CCUG 49571</strain>
    </source>
</reference>
<accession>A0ABV9FB35</accession>
<dbReference type="RefSeq" id="WP_378096463.1">
    <property type="nucleotide sequence ID" value="NZ_JBHSEP010000008.1"/>
</dbReference>
<organism evidence="1 2">
    <name type="scientific">Cohnella hongkongensis</name>
    <dbReference type="NCBI Taxonomy" id="178337"/>
    <lineage>
        <taxon>Bacteria</taxon>
        <taxon>Bacillati</taxon>
        <taxon>Bacillota</taxon>
        <taxon>Bacilli</taxon>
        <taxon>Bacillales</taxon>
        <taxon>Paenibacillaceae</taxon>
        <taxon>Cohnella</taxon>
    </lineage>
</organism>